<comment type="function">
    <text evidence="5">In eubacteria ppGpp (guanosine 3'-diphosphate 5'-diphosphate) is a mediator of the stringent response that coordinates a variety of cellular activities in response to changes in nutritional abundance.</text>
</comment>
<dbReference type="NCBIfam" id="TIGR00691">
    <property type="entry name" value="spoT_relA"/>
    <property type="match status" value="1"/>
</dbReference>
<dbReference type="InterPro" id="IPR004811">
    <property type="entry name" value="RelA/Spo_fam"/>
</dbReference>
<dbReference type="Pfam" id="PF04607">
    <property type="entry name" value="RelA_SpoT"/>
    <property type="match status" value="1"/>
</dbReference>
<dbReference type="Gene3D" id="3.30.70.260">
    <property type="match status" value="1"/>
</dbReference>
<dbReference type="InterPro" id="IPR045865">
    <property type="entry name" value="ACT-like_dom_sf"/>
</dbReference>
<dbReference type="InterPro" id="IPR003607">
    <property type="entry name" value="HD/PDEase_dom"/>
</dbReference>
<dbReference type="AlphaFoldDB" id="A0A2U9TFK3"/>
<keyword evidence="1 10" id="KW-0378">Hydrolase</keyword>
<dbReference type="PROSITE" id="PS51880">
    <property type="entry name" value="TGS"/>
    <property type="match status" value="1"/>
</dbReference>
<dbReference type="CDD" id="cd05399">
    <property type="entry name" value="NT_Rel-Spo_like"/>
    <property type="match status" value="1"/>
</dbReference>
<dbReference type="PANTHER" id="PTHR21262:SF36">
    <property type="entry name" value="BIFUNCTIONAL (P)PPGPP SYNTHASE_HYDROLASE SPOT"/>
    <property type="match status" value="1"/>
</dbReference>
<dbReference type="GO" id="GO:0015949">
    <property type="term" value="P:nucleobase-containing small molecule interconversion"/>
    <property type="evidence" value="ECO:0007669"/>
    <property type="project" value="UniProtKB-ARBA"/>
</dbReference>
<dbReference type="GO" id="GO:0008728">
    <property type="term" value="F:GTP diphosphokinase activity"/>
    <property type="evidence" value="ECO:0007669"/>
    <property type="project" value="TreeGrafter"/>
</dbReference>
<keyword evidence="11" id="KW-1185">Reference proteome</keyword>
<dbReference type="FunFam" id="3.10.20.30:FF:000002">
    <property type="entry name" value="GTP pyrophosphokinase (RelA/SpoT)"/>
    <property type="match status" value="1"/>
</dbReference>
<evidence type="ECO:0000259" key="8">
    <source>
        <dbReference type="PROSITE" id="PS51831"/>
    </source>
</evidence>
<feature type="domain" description="ACT" evidence="7">
    <location>
        <begin position="652"/>
        <end position="724"/>
    </location>
</feature>
<dbReference type="CDD" id="cd01668">
    <property type="entry name" value="TGS_RSH"/>
    <property type="match status" value="1"/>
</dbReference>
<dbReference type="SUPFAM" id="SSF55021">
    <property type="entry name" value="ACT-like"/>
    <property type="match status" value="1"/>
</dbReference>
<dbReference type="PANTHER" id="PTHR21262">
    <property type="entry name" value="GUANOSINE-3',5'-BIS DIPHOSPHATE 3'-PYROPHOSPHOHYDROLASE"/>
    <property type="match status" value="1"/>
</dbReference>
<dbReference type="KEGG" id="lmb:C9I47_2723"/>
<dbReference type="SUPFAM" id="SSF109604">
    <property type="entry name" value="HD-domain/PDEase-like"/>
    <property type="match status" value="1"/>
</dbReference>
<dbReference type="RefSeq" id="WP_111267434.1">
    <property type="nucleotide sequence ID" value="NZ_CP029843.1"/>
</dbReference>
<dbReference type="InterPro" id="IPR007685">
    <property type="entry name" value="RelA_SpoT"/>
</dbReference>
<dbReference type="EMBL" id="CP029843">
    <property type="protein sequence ID" value="AWV08399.1"/>
    <property type="molecule type" value="Genomic_DNA"/>
</dbReference>
<dbReference type="SUPFAM" id="SSF81301">
    <property type="entry name" value="Nucleotidyltransferase"/>
    <property type="match status" value="1"/>
</dbReference>
<dbReference type="UniPathway" id="UPA00908">
    <property type="reaction ID" value="UER00886"/>
</dbReference>
<dbReference type="OrthoDB" id="9805041at2"/>
<dbReference type="InterPro" id="IPR012675">
    <property type="entry name" value="Beta-grasp_dom_sf"/>
</dbReference>
<dbReference type="PROSITE" id="PS51671">
    <property type="entry name" value="ACT"/>
    <property type="match status" value="1"/>
</dbReference>
<dbReference type="FunFam" id="3.30.460.10:FF:000001">
    <property type="entry name" value="GTP pyrophosphokinase RelA"/>
    <property type="match status" value="1"/>
</dbReference>
<evidence type="ECO:0000313" key="10">
    <source>
        <dbReference type="EMBL" id="AWV08399.1"/>
    </source>
</evidence>
<name>A0A2U9TFK3_9GAMM</name>
<evidence type="ECO:0000256" key="2">
    <source>
        <dbReference type="ARBA" id="ARBA00024329"/>
    </source>
</evidence>
<dbReference type="Proteomes" id="UP000249447">
    <property type="component" value="Chromosome"/>
</dbReference>
<comment type="pathway">
    <text evidence="2">Purine metabolism; ppGpp biosynthesis; ppGpp from GDP: step 1/1.</text>
</comment>
<dbReference type="Pfam" id="PF13291">
    <property type="entry name" value="ACT_4"/>
    <property type="match status" value="1"/>
</dbReference>
<accession>A0A2U9TFK3</accession>
<comment type="catalytic activity">
    <reaction evidence="4">
        <text>guanosine 3',5'-bis(diphosphate) + H2O = GDP + diphosphate + H(+)</text>
        <dbReference type="Rhea" id="RHEA:14253"/>
        <dbReference type="ChEBI" id="CHEBI:15377"/>
        <dbReference type="ChEBI" id="CHEBI:15378"/>
        <dbReference type="ChEBI" id="CHEBI:33019"/>
        <dbReference type="ChEBI" id="CHEBI:58189"/>
        <dbReference type="ChEBI" id="CHEBI:77828"/>
        <dbReference type="EC" id="3.1.7.2"/>
    </reaction>
</comment>
<feature type="domain" description="TGS" evidence="9">
    <location>
        <begin position="403"/>
        <end position="464"/>
    </location>
</feature>
<dbReference type="CDD" id="cd00077">
    <property type="entry name" value="HDc"/>
    <property type="match status" value="1"/>
</dbReference>
<feature type="domain" description="HD" evidence="8">
    <location>
        <begin position="62"/>
        <end position="161"/>
    </location>
</feature>
<dbReference type="SMART" id="SM00471">
    <property type="entry name" value="HDc"/>
    <property type="match status" value="1"/>
</dbReference>
<dbReference type="Gene3D" id="3.30.460.10">
    <property type="entry name" value="Beta Polymerase, domain 2"/>
    <property type="match status" value="1"/>
</dbReference>
<dbReference type="InterPro" id="IPR002912">
    <property type="entry name" value="ACT_dom"/>
</dbReference>
<comment type="similarity">
    <text evidence="5">Belongs to the relA/spoT family.</text>
</comment>
<dbReference type="Pfam" id="PF19296">
    <property type="entry name" value="RelA_AH_RIS"/>
    <property type="match status" value="1"/>
</dbReference>
<dbReference type="Gene3D" id="1.10.3210.10">
    <property type="entry name" value="Hypothetical protein af1432"/>
    <property type="match status" value="1"/>
</dbReference>
<evidence type="ECO:0000259" key="7">
    <source>
        <dbReference type="PROSITE" id="PS51671"/>
    </source>
</evidence>
<gene>
    <name evidence="10" type="ORF">C9I47_2723</name>
</gene>
<reference evidence="10 11" key="1">
    <citation type="submission" date="2018-05" db="EMBL/GenBank/DDBJ databases">
        <title>The complete genome of Lysobacter maris HZ9B, a marine bacterium antagonistic against terrestrial plant pathogens.</title>
        <authorList>
            <person name="Zhang X.-Q."/>
        </authorList>
    </citation>
    <scope>NUCLEOTIDE SEQUENCE [LARGE SCALE GENOMIC DNA]</scope>
    <source>
        <strain evidence="10 11">HZ9B</strain>
    </source>
</reference>
<dbReference type="InterPro" id="IPR004095">
    <property type="entry name" value="TGS"/>
</dbReference>
<protein>
    <recommendedName>
        <fullName evidence="3">guanosine-3',5'-bis(diphosphate) 3'-diphosphatase</fullName>
        <ecNumber evidence="3">3.1.7.2</ecNumber>
    </recommendedName>
</protein>
<dbReference type="Pfam" id="PF02824">
    <property type="entry name" value="TGS"/>
    <property type="match status" value="1"/>
</dbReference>
<sequence length="724" mass="80849">MPGSNRTTTQSSADAAVLPDYVQDLERAADYLDDAQRQRLRRAWAVGASAHAGQNRKSGEPYITHPVAVAQVLAEQGLDVETLIAAILHDTIEDTPVTRECLAEEFGETVAELVDGVTKLDKLQFRDRAEATAESFRKMLLAMSRDLRVILIKLADRLHNMRTLGAQGAEARQRIARETLEIYAPIAQRLGMNLIKAELQDLGFRALHPWRHAVIEKRIRTQPVVRREALVQIEANLAQRLAKEKLQHRLISRVKSPWSIYTKMRAEHKSFTQVMDVFGFRIVVRSVPDCYHALGVVHATYKPLDARFRDFIAIPKANGYQSLHTVLFGPYGSPVEVQIRTEEMDLIAEKGIAAHWSYKDGGEGPNSAQSRAHSWITGLVESQHATGSSLEFLENVKVDLFPDEVYLFTPKGDIMSLPRNSTALDFAYAVHTDVGNQAVAARVDGKLSPLRTRLTSGQRVEVITARSSIPKPQWLEFVVSGKARTAIRQQLKQIGHEDAVQLGHRMLDRALEGLDTSLDRVPQVRIDAYLAEHRFPRLEALLAEIALGNRMPSQVAQSLARETPGAPERRKSVRGPRPEDRILITGAERGVISFAQCCLPIPGDEIMGYHTAGRGVVVHRMDCPNVAEYRKSPDRWVSIGWDREVSGDFAAALKIEVDNRPGALAQVAAAVADAESNIDRVEYLERDTHVAVMKFSIEVADRRHLADVIRRVRRLQVVLGVQRI</sequence>
<dbReference type="EC" id="3.1.7.2" evidence="3"/>
<evidence type="ECO:0000259" key="9">
    <source>
        <dbReference type="PROSITE" id="PS51880"/>
    </source>
</evidence>
<dbReference type="Gene3D" id="3.10.20.30">
    <property type="match status" value="1"/>
</dbReference>
<dbReference type="GO" id="GO:0042594">
    <property type="term" value="P:response to starvation"/>
    <property type="evidence" value="ECO:0007669"/>
    <property type="project" value="TreeGrafter"/>
</dbReference>
<dbReference type="SMART" id="SM00954">
    <property type="entry name" value="RelA_SpoT"/>
    <property type="match status" value="1"/>
</dbReference>
<dbReference type="Pfam" id="PF13328">
    <property type="entry name" value="HD_4"/>
    <property type="match status" value="1"/>
</dbReference>
<evidence type="ECO:0000313" key="11">
    <source>
        <dbReference type="Proteomes" id="UP000249447"/>
    </source>
</evidence>
<dbReference type="GO" id="GO:0015970">
    <property type="term" value="P:guanosine tetraphosphate biosynthetic process"/>
    <property type="evidence" value="ECO:0007669"/>
    <property type="project" value="UniProtKB-UniPathway"/>
</dbReference>
<evidence type="ECO:0000256" key="5">
    <source>
        <dbReference type="RuleBase" id="RU003847"/>
    </source>
</evidence>
<proteinExistence type="inferred from homology"/>
<dbReference type="InterPro" id="IPR012676">
    <property type="entry name" value="TGS-like"/>
</dbReference>
<evidence type="ECO:0000256" key="3">
    <source>
        <dbReference type="ARBA" id="ARBA00024387"/>
    </source>
</evidence>
<dbReference type="SUPFAM" id="SSF81271">
    <property type="entry name" value="TGS-like"/>
    <property type="match status" value="1"/>
</dbReference>
<dbReference type="InterPro" id="IPR033655">
    <property type="entry name" value="TGS_RelA/SpoT"/>
</dbReference>
<feature type="region of interest" description="Disordered" evidence="6">
    <location>
        <begin position="558"/>
        <end position="578"/>
    </location>
</feature>
<organism evidence="10 11">
    <name type="scientific">Marilutibacter maris</name>
    <dbReference type="NCBI Taxonomy" id="1605891"/>
    <lineage>
        <taxon>Bacteria</taxon>
        <taxon>Pseudomonadati</taxon>
        <taxon>Pseudomonadota</taxon>
        <taxon>Gammaproteobacteria</taxon>
        <taxon>Lysobacterales</taxon>
        <taxon>Lysobacteraceae</taxon>
        <taxon>Marilutibacter</taxon>
    </lineage>
</organism>
<evidence type="ECO:0000256" key="1">
    <source>
        <dbReference type="ARBA" id="ARBA00022801"/>
    </source>
</evidence>
<dbReference type="InterPro" id="IPR043519">
    <property type="entry name" value="NT_sf"/>
</dbReference>
<dbReference type="FunFam" id="1.10.3210.10:FF:000001">
    <property type="entry name" value="GTP pyrophosphokinase RelA"/>
    <property type="match status" value="1"/>
</dbReference>
<dbReference type="InterPro" id="IPR045600">
    <property type="entry name" value="RelA/SpoT_AH_RIS"/>
</dbReference>
<evidence type="ECO:0000256" key="6">
    <source>
        <dbReference type="SAM" id="MobiDB-lite"/>
    </source>
</evidence>
<dbReference type="GO" id="GO:0005886">
    <property type="term" value="C:plasma membrane"/>
    <property type="evidence" value="ECO:0007669"/>
    <property type="project" value="TreeGrafter"/>
</dbReference>
<dbReference type="PROSITE" id="PS51831">
    <property type="entry name" value="HD"/>
    <property type="match status" value="1"/>
</dbReference>
<dbReference type="InterPro" id="IPR006674">
    <property type="entry name" value="HD_domain"/>
</dbReference>
<dbReference type="GO" id="GO:0008893">
    <property type="term" value="F:guanosine-3',5'-bis(diphosphate) 3'-diphosphatase activity"/>
    <property type="evidence" value="ECO:0007669"/>
    <property type="project" value="UniProtKB-EC"/>
</dbReference>
<evidence type="ECO:0000256" key="4">
    <source>
        <dbReference type="ARBA" id="ARBA00047968"/>
    </source>
</evidence>